<protein>
    <submittedName>
        <fullName evidence="7">TetR/AcrR family transcriptional regulator</fullName>
    </submittedName>
</protein>
<evidence type="ECO:0000313" key="7">
    <source>
        <dbReference type="EMBL" id="TKV61614.1"/>
    </source>
</evidence>
<proteinExistence type="predicted"/>
<dbReference type="SUPFAM" id="SSF46689">
    <property type="entry name" value="Homeodomain-like"/>
    <property type="match status" value="1"/>
</dbReference>
<dbReference type="Pfam" id="PF13977">
    <property type="entry name" value="TetR_C_6"/>
    <property type="match status" value="1"/>
</dbReference>
<comment type="caution">
    <text evidence="7">The sequence shown here is derived from an EMBL/GenBank/DDBJ whole genome shotgun (WGS) entry which is preliminary data.</text>
</comment>
<sequence>MPRLIDHDQRRDELAQAVWRIVTAKGIGALSIREVAAEAGVSAGSLRHLFPTREQLVIAAAEQMLLGVERRIRALPQDISPLDFAERALAQTLPLDDARRTEFAVNLALVAEEPAVPALAGIRRQTYDDLRRLCRGLVGMLRPQDDTAGRDRADLDDAARRLHVLVDGLGFHLFQTGEDDGWSLATLRAELRQLAADPRPVSQ</sequence>
<evidence type="ECO:0000256" key="5">
    <source>
        <dbReference type="PROSITE-ProRule" id="PRU00335"/>
    </source>
</evidence>
<dbReference type="RefSeq" id="WP_137448919.1">
    <property type="nucleotide sequence ID" value="NZ_SZZH01000001.1"/>
</dbReference>
<gene>
    <name evidence="7" type="ORF">FDO65_08650</name>
</gene>
<keyword evidence="2" id="KW-0805">Transcription regulation</keyword>
<keyword evidence="3 5" id="KW-0238">DNA-binding</keyword>
<feature type="DNA-binding region" description="H-T-H motif" evidence="5">
    <location>
        <begin position="31"/>
        <end position="50"/>
    </location>
</feature>
<keyword evidence="4" id="KW-0804">Transcription</keyword>
<evidence type="ECO:0000256" key="4">
    <source>
        <dbReference type="ARBA" id="ARBA00023163"/>
    </source>
</evidence>
<reference evidence="7 8" key="1">
    <citation type="submission" date="2019-05" db="EMBL/GenBank/DDBJ databases">
        <title>Nakamurella sp. N5BH11, whole genome shotgun sequence.</title>
        <authorList>
            <person name="Tuo L."/>
        </authorList>
    </citation>
    <scope>NUCLEOTIDE SEQUENCE [LARGE SCALE GENOMIC DNA]</scope>
    <source>
        <strain evidence="7 8">N5BH11</strain>
    </source>
</reference>
<dbReference type="EMBL" id="SZZH01000001">
    <property type="protein sequence ID" value="TKV61614.1"/>
    <property type="molecule type" value="Genomic_DNA"/>
</dbReference>
<dbReference type="PANTHER" id="PTHR30055:SF234">
    <property type="entry name" value="HTH-TYPE TRANSCRIPTIONAL REGULATOR BETI"/>
    <property type="match status" value="1"/>
</dbReference>
<evidence type="ECO:0000256" key="2">
    <source>
        <dbReference type="ARBA" id="ARBA00023015"/>
    </source>
</evidence>
<evidence type="ECO:0000256" key="3">
    <source>
        <dbReference type="ARBA" id="ARBA00023125"/>
    </source>
</evidence>
<dbReference type="Gene3D" id="1.10.357.10">
    <property type="entry name" value="Tetracycline Repressor, domain 2"/>
    <property type="match status" value="1"/>
</dbReference>
<dbReference type="GO" id="GO:0000976">
    <property type="term" value="F:transcription cis-regulatory region binding"/>
    <property type="evidence" value="ECO:0007669"/>
    <property type="project" value="TreeGrafter"/>
</dbReference>
<dbReference type="Proteomes" id="UP000306985">
    <property type="component" value="Unassembled WGS sequence"/>
</dbReference>
<evidence type="ECO:0000313" key="8">
    <source>
        <dbReference type="Proteomes" id="UP000306985"/>
    </source>
</evidence>
<evidence type="ECO:0000259" key="6">
    <source>
        <dbReference type="PROSITE" id="PS50977"/>
    </source>
</evidence>
<name>A0A4U6QM07_9ACTN</name>
<dbReference type="PROSITE" id="PS50977">
    <property type="entry name" value="HTH_TETR_2"/>
    <property type="match status" value="1"/>
</dbReference>
<dbReference type="InterPro" id="IPR036271">
    <property type="entry name" value="Tet_transcr_reg_TetR-rel_C_sf"/>
</dbReference>
<dbReference type="AlphaFoldDB" id="A0A4U6QM07"/>
<dbReference type="SUPFAM" id="SSF48498">
    <property type="entry name" value="Tetracyclin repressor-like, C-terminal domain"/>
    <property type="match status" value="1"/>
</dbReference>
<dbReference type="Pfam" id="PF00440">
    <property type="entry name" value="TetR_N"/>
    <property type="match status" value="1"/>
</dbReference>
<feature type="domain" description="HTH tetR-type" evidence="6">
    <location>
        <begin position="8"/>
        <end position="68"/>
    </location>
</feature>
<accession>A0A4U6QM07</accession>
<evidence type="ECO:0000256" key="1">
    <source>
        <dbReference type="ARBA" id="ARBA00022491"/>
    </source>
</evidence>
<dbReference type="InterPro" id="IPR039538">
    <property type="entry name" value="BetI_C"/>
</dbReference>
<dbReference type="InterPro" id="IPR050109">
    <property type="entry name" value="HTH-type_TetR-like_transc_reg"/>
</dbReference>
<keyword evidence="1" id="KW-0678">Repressor</keyword>
<keyword evidence="8" id="KW-1185">Reference proteome</keyword>
<dbReference type="InterPro" id="IPR001647">
    <property type="entry name" value="HTH_TetR"/>
</dbReference>
<organism evidence="7 8">
    <name type="scientific">Nakamurella flava</name>
    <dbReference type="NCBI Taxonomy" id="2576308"/>
    <lineage>
        <taxon>Bacteria</taxon>
        <taxon>Bacillati</taxon>
        <taxon>Actinomycetota</taxon>
        <taxon>Actinomycetes</taxon>
        <taxon>Nakamurellales</taxon>
        <taxon>Nakamurellaceae</taxon>
        <taxon>Nakamurella</taxon>
    </lineage>
</organism>
<dbReference type="PANTHER" id="PTHR30055">
    <property type="entry name" value="HTH-TYPE TRANSCRIPTIONAL REGULATOR RUTR"/>
    <property type="match status" value="1"/>
</dbReference>
<dbReference type="GO" id="GO:0003700">
    <property type="term" value="F:DNA-binding transcription factor activity"/>
    <property type="evidence" value="ECO:0007669"/>
    <property type="project" value="TreeGrafter"/>
</dbReference>
<dbReference type="InterPro" id="IPR009057">
    <property type="entry name" value="Homeodomain-like_sf"/>
</dbReference>
<dbReference type="OrthoDB" id="9816296at2"/>